<evidence type="ECO:0000256" key="12">
    <source>
        <dbReference type="ARBA" id="ARBA00040960"/>
    </source>
</evidence>
<dbReference type="InterPro" id="IPR036640">
    <property type="entry name" value="ABC1_TM_sf"/>
</dbReference>
<keyword evidence="6 13" id="KW-0812">Transmembrane</keyword>
<dbReference type="CDD" id="cd18544">
    <property type="entry name" value="ABC_6TM_TmrA_like"/>
    <property type="match status" value="1"/>
</dbReference>
<feature type="transmembrane region" description="Helical" evidence="13">
    <location>
        <begin position="25"/>
        <end position="50"/>
    </location>
</feature>
<keyword evidence="9 13" id="KW-1133">Transmembrane helix</keyword>
<dbReference type="InterPro" id="IPR039421">
    <property type="entry name" value="Type_1_exporter"/>
</dbReference>
<dbReference type="Pfam" id="PF00005">
    <property type="entry name" value="ABC_tran"/>
    <property type="match status" value="1"/>
</dbReference>
<dbReference type="PROSITE" id="PS50929">
    <property type="entry name" value="ABC_TM1F"/>
    <property type="match status" value="1"/>
</dbReference>
<sequence>MKHLIHFWPILKRLLCYGKNYKKHLILGFVCLLLASIFEVLGPVLISYFIQNSLVTHQMHISVLLMTIVIYILLQIISSIFNYLQDIIFNKISIKIIEKLRFNVMSSTLDLPINKFNQQPAGQLISCVTNDTEVIKELYETFISTLFRSIILISVTLITMFTLEWRMASIAITMFPLVLIITLSYQYYSKPILKKVRKYVTKIYNIFNEVINGINVIQQFGLETKFKNSIENTSKLHYLARMNILKLDALLLRPLLNLFSTIILCGLILLFGLYPKGFFEIGTLYAFITYLGRLNEPLITIASQQSILQQAIVSGERIFELIDTTKQKYGTDTVNLKTGEIYINNLNFCYDNNCKNTLNNINLNISSKKFIALVGHTGSGKSTLAQLLMGYYPIKNGSIYLDRRNINTLSKKVLRNGISIVQQDPIILDDSILENITVGRKIPKSDVWNILNKVHLIKLVKSMPKGIYSILGENGNILSVGQKQLLSIARVLISNPKILILDEATANIDLETEKKIQIILSSIKNHTTLIVIAHRLSTVKNADEIVVFHHGKIVEQGTHDNLIQNKKFYWKIYNSQNDNNSGI</sequence>
<dbReference type="Proteomes" id="UP000298566">
    <property type="component" value="Chromosome"/>
</dbReference>
<keyword evidence="5" id="KW-1003">Cell membrane</keyword>
<evidence type="ECO:0000256" key="2">
    <source>
        <dbReference type="ARBA" id="ARBA00006526"/>
    </source>
</evidence>
<dbReference type="Gene3D" id="1.20.1560.10">
    <property type="entry name" value="ABC transporter type 1, transmembrane domain"/>
    <property type="match status" value="1"/>
</dbReference>
<evidence type="ECO:0000256" key="9">
    <source>
        <dbReference type="ARBA" id="ARBA00022989"/>
    </source>
</evidence>
<protein>
    <recommendedName>
        <fullName evidence="12">Multidrug resistance-like ATP-binding protein MdlB</fullName>
        <ecNumber evidence="3">7.6.2.2</ecNumber>
    </recommendedName>
</protein>
<evidence type="ECO:0000256" key="10">
    <source>
        <dbReference type="ARBA" id="ARBA00023136"/>
    </source>
</evidence>
<dbReference type="InterPro" id="IPR027417">
    <property type="entry name" value="P-loop_NTPase"/>
</dbReference>
<dbReference type="PROSITE" id="PS50893">
    <property type="entry name" value="ABC_TRANSPORTER_2"/>
    <property type="match status" value="1"/>
</dbReference>
<dbReference type="GO" id="GO:0016887">
    <property type="term" value="F:ATP hydrolysis activity"/>
    <property type="evidence" value="ECO:0007669"/>
    <property type="project" value="InterPro"/>
</dbReference>
<dbReference type="GO" id="GO:0005524">
    <property type="term" value="F:ATP binding"/>
    <property type="evidence" value="ECO:0007669"/>
    <property type="project" value="UniProtKB-KW"/>
</dbReference>
<dbReference type="GO" id="GO:0005886">
    <property type="term" value="C:plasma membrane"/>
    <property type="evidence" value="ECO:0007669"/>
    <property type="project" value="UniProtKB-SubCell"/>
</dbReference>
<dbReference type="AlphaFoldDB" id="A0A4D6YAN8"/>
<dbReference type="GO" id="GO:0015421">
    <property type="term" value="F:ABC-type oligopeptide transporter activity"/>
    <property type="evidence" value="ECO:0007669"/>
    <property type="project" value="TreeGrafter"/>
</dbReference>
<evidence type="ECO:0000259" key="15">
    <source>
        <dbReference type="PROSITE" id="PS50929"/>
    </source>
</evidence>
<keyword evidence="8 16" id="KW-0067">ATP-binding</keyword>
<comment type="subcellular location">
    <subcellularLocation>
        <location evidence="1">Cell membrane</location>
        <topology evidence="1">Multi-pass membrane protein</topology>
    </subcellularLocation>
</comment>
<feature type="domain" description="ABC transmembrane type-1" evidence="15">
    <location>
        <begin position="26"/>
        <end position="310"/>
    </location>
</feature>
<evidence type="ECO:0000256" key="13">
    <source>
        <dbReference type="SAM" id="Phobius"/>
    </source>
</evidence>
<feature type="domain" description="ABC transporter" evidence="14">
    <location>
        <begin position="341"/>
        <end position="575"/>
    </location>
</feature>
<evidence type="ECO:0000313" key="17">
    <source>
        <dbReference type="Proteomes" id="UP000298566"/>
    </source>
</evidence>
<dbReference type="OrthoDB" id="9806127at2"/>
<dbReference type="SMART" id="SM00382">
    <property type="entry name" value="AAA"/>
    <property type="match status" value="1"/>
</dbReference>
<dbReference type="NCBIfam" id="NF008056">
    <property type="entry name" value="PRK10790.1"/>
    <property type="match status" value="1"/>
</dbReference>
<dbReference type="InterPro" id="IPR003593">
    <property type="entry name" value="AAA+_ATPase"/>
</dbReference>
<evidence type="ECO:0000256" key="7">
    <source>
        <dbReference type="ARBA" id="ARBA00022741"/>
    </source>
</evidence>
<evidence type="ECO:0000313" key="16">
    <source>
        <dbReference type="EMBL" id="QCI23441.1"/>
    </source>
</evidence>
<evidence type="ECO:0000256" key="5">
    <source>
        <dbReference type="ARBA" id="ARBA00022475"/>
    </source>
</evidence>
<dbReference type="InterPro" id="IPR017871">
    <property type="entry name" value="ABC_transporter-like_CS"/>
</dbReference>
<dbReference type="PROSITE" id="PS00211">
    <property type="entry name" value="ABC_TRANSPORTER_1"/>
    <property type="match status" value="1"/>
</dbReference>
<proteinExistence type="inferred from homology"/>
<dbReference type="RefSeq" id="WP_158336651.1">
    <property type="nucleotide sequence ID" value="NZ_CP033004.1"/>
</dbReference>
<accession>A0A4D6YAN8</accession>
<dbReference type="EC" id="7.6.2.2" evidence="3"/>
<comment type="similarity">
    <text evidence="2">Belongs to the ABC transporter superfamily. Drug exporter-2 (TC 3.A.1.117) family.</text>
</comment>
<evidence type="ECO:0000256" key="11">
    <source>
        <dbReference type="ARBA" id="ARBA00034018"/>
    </source>
</evidence>
<dbReference type="InterPro" id="IPR011527">
    <property type="entry name" value="ABC1_TM_dom"/>
</dbReference>
<feature type="transmembrane region" description="Helical" evidence="13">
    <location>
        <begin position="145"/>
        <end position="163"/>
    </location>
</feature>
<keyword evidence="7" id="KW-0547">Nucleotide-binding</keyword>
<dbReference type="GO" id="GO:0005737">
    <property type="term" value="C:cytoplasm"/>
    <property type="evidence" value="ECO:0007669"/>
    <property type="project" value="UniProtKB-ARBA"/>
</dbReference>
<comment type="catalytic activity">
    <reaction evidence="11">
        <text>ATP + H2O + xenobioticSide 1 = ADP + phosphate + xenobioticSide 2.</text>
        <dbReference type="EC" id="7.6.2.2"/>
    </reaction>
</comment>
<evidence type="ECO:0000259" key="14">
    <source>
        <dbReference type="PROSITE" id="PS50893"/>
    </source>
</evidence>
<evidence type="ECO:0000256" key="6">
    <source>
        <dbReference type="ARBA" id="ARBA00022692"/>
    </source>
</evidence>
<feature type="transmembrane region" description="Helical" evidence="13">
    <location>
        <begin position="250"/>
        <end position="274"/>
    </location>
</feature>
<name>A0A4D6YAN8_BUCMH</name>
<feature type="transmembrane region" description="Helical" evidence="13">
    <location>
        <begin position="169"/>
        <end position="188"/>
    </location>
</feature>
<dbReference type="PANTHER" id="PTHR43394">
    <property type="entry name" value="ATP-DEPENDENT PERMEASE MDL1, MITOCHONDRIAL"/>
    <property type="match status" value="1"/>
</dbReference>
<feature type="transmembrane region" description="Helical" evidence="13">
    <location>
        <begin position="62"/>
        <end position="84"/>
    </location>
</feature>
<dbReference type="Pfam" id="PF00664">
    <property type="entry name" value="ABC_membrane"/>
    <property type="match status" value="1"/>
</dbReference>
<evidence type="ECO:0000256" key="4">
    <source>
        <dbReference type="ARBA" id="ARBA00022448"/>
    </source>
</evidence>
<dbReference type="PANTHER" id="PTHR43394:SF1">
    <property type="entry name" value="ATP-BINDING CASSETTE SUB-FAMILY B MEMBER 10, MITOCHONDRIAL"/>
    <property type="match status" value="1"/>
</dbReference>
<organism evidence="16 17">
    <name type="scientific">Buchnera aphidicola subsp. Melaphis rhois</name>
    <dbReference type="NCBI Taxonomy" id="118103"/>
    <lineage>
        <taxon>Bacteria</taxon>
        <taxon>Pseudomonadati</taxon>
        <taxon>Pseudomonadota</taxon>
        <taxon>Gammaproteobacteria</taxon>
        <taxon>Enterobacterales</taxon>
        <taxon>Erwiniaceae</taxon>
        <taxon>Buchnera</taxon>
    </lineage>
</organism>
<evidence type="ECO:0000256" key="8">
    <source>
        <dbReference type="ARBA" id="ARBA00022840"/>
    </source>
</evidence>
<gene>
    <name evidence="16" type="ORF">D9V73_02230</name>
</gene>
<dbReference type="SUPFAM" id="SSF90123">
    <property type="entry name" value="ABC transporter transmembrane region"/>
    <property type="match status" value="1"/>
</dbReference>
<keyword evidence="4" id="KW-0813">Transport</keyword>
<dbReference type="SUPFAM" id="SSF52540">
    <property type="entry name" value="P-loop containing nucleoside triphosphate hydrolases"/>
    <property type="match status" value="1"/>
</dbReference>
<keyword evidence="10 13" id="KW-0472">Membrane</keyword>
<evidence type="ECO:0000256" key="3">
    <source>
        <dbReference type="ARBA" id="ARBA00012191"/>
    </source>
</evidence>
<dbReference type="FunFam" id="3.40.50.300:FF:000604">
    <property type="entry name" value="ABC transporter B family member 28"/>
    <property type="match status" value="1"/>
</dbReference>
<reference evidence="16 17" key="1">
    <citation type="submission" date="2018-10" db="EMBL/GenBank/DDBJ databases">
        <title>Comparative functional genomics of the obligate endosymbiont Buchnera aphidicola.</title>
        <authorList>
            <person name="Chong R.A."/>
        </authorList>
    </citation>
    <scope>NUCLEOTIDE SEQUENCE [LARGE SCALE GENOMIC DNA]</scope>
    <source>
        <strain evidence="16 17">Mrh</strain>
    </source>
</reference>
<dbReference type="GO" id="GO:0008559">
    <property type="term" value="F:ABC-type xenobiotic transporter activity"/>
    <property type="evidence" value="ECO:0007669"/>
    <property type="project" value="UniProtKB-EC"/>
</dbReference>
<evidence type="ECO:0000256" key="1">
    <source>
        <dbReference type="ARBA" id="ARBA00004651"/>
    </source>
</evidence>
<dbReference type="Gene3D" id="3.40.50.300">
    <property type="entry name" value="P-loop containing nucleotide triphosphate hydrolases"/>
    <property type="match status" value="1"/>
</dbReference>
<dbReference type="EMBL" id="CP033004">
    <property type="protein sequence ID" value="QCI23441.1"/>
    <property type="molecule type" value="Genomic_DNA"/>
</dbReference>
<dbReference type="InterPro" id="IPR003439">
    <property type="entry name" value="ABC_transporter-like_ATP-bd"/>
</dbReference>